<feature type="coiled-coil region" evidence="7">
    <location>
        <begin position="57"/>
        <end position="105"/>
    </location>
</feature>
<evidence type="ECO:0000313" key="12">
    <source>
        <dbReference type="Proteomes" id="UP000199058"/>
    </source>
</evidence>
<keyword evidence="6" id="KW-0813">Transport</keyword>
<dbReference type="Proteomes" id="UP000199058">
    <property type="component" value="Unassembled WGS sequence"/>
</dbReference>
<comment type="subcellular location">
    <subcellularLocation>
        <location evidence="1">Cell membrane</location>
        <topology evidence="1">Multi-pass membrane protein</topology>
    </subcellularLocation>
    <subcellularLocation>
        <location evidence="6">Membrane</location>
        <topology evidence="6">Multi-pass membrane protein</topology>
    </subcellularLocation>
</comment>
<evidence type="ECO:0000256" key="2">
    <source>
        <dbReference type="ARBA" id="ARBA00022475"/>
    </source>
</evidence>
<accession>A0A1I1IY16</accession>
<evidence type="ECO:0000259" key="10">
    <source>
        <dbReference type="Pfam" id="PF01618"/>
    </source>
</evidence>
<keyword evidence="9" id="KW-0732">Signal</keyword>
<sequence length="452" mass="50207">MKSRGLLLSLLLISQALFADTLLPEDYWQELLLQTRDAAVERQLAEEARLQLGQEARDTQAQALAEARENLAAAENRREQLEAEQLQLEEDLQEMQERLQRRSAALGEVFTVYSEEKSNFHGWLTDALFTLQEPTLRTRFRASGESSVPDIHDLENLWKGLQQAWLASGQAVSFEEDWVDSEGRRQTSQLLRLGDIQLLNEQGLLRFETDSPPALWSRQPRQAVSQAESFASQTSEVAVLDPARGLTLRLFSHQPTLLERIQQGGYVGYLILFLGGLGLMVALVQSLRLIAENRRVKRQLQQLEEPQETNSLGRVLTGLRRETVTASTHPEALEARMDELLLREAGSLEKGLSWVKLLAAMAPLLGLLGTVTGMIATFQAITLFGTGDPSMMASGISQALMTTVLGLVTAVPLLLAHLLLQGRSRHLARTLEAETSAWLASRLASQVADRSS</sequence>
<dbReference type="RefSeq" id="WP_091964429.1">
    <property type="nucleotide sequence ID" value="NZ_FOLH01000005.1"/>
</dbReference>
<evidence type="ECO:0000256" key="7">
    <source>
        <dbReference type="SAM" id="Coils"/>
    </source>
</evidence>
<dbReference type="PANTHER" id="PTHR30625:SF11">
    <property type="entry name" value="MOTA_TOLQ_EXBB PROTON CHANNEL DOMAIN-CONTAINING PROTEIN"/>
    <property type="match status" value="1"/>
</dbReference>
<keyword evidence="2" id="KW-1003">Cell membrane</keyword>
<dbReference type="InterPro" id="IPR050790">
    <property type="entry name" value="ExbB/TolQ_transport"/>
</dbReference>
<keyword evidence="7" id="KW-0175">Coiled coil</keyword>
<dbReference type="STRING" id="1122252.SAMN05660443_2572"/>
<evidence type="ECO:0000256" key="6">
    <source>
        <dbReference type="RuleBase" id="RU004057"/>
    </source>
</evidence>
<reference evidence="11 12" key="1">
    <citation type="submission" date="2016-10" db="EMBL/GenBank/DDBJ databases">
        <authorList>
            <person name="de Groot N.N."/>
        </authorList>
    </citation>
    <scope>NUCLEOTIDE SEQUENCE [LARGE SCALE GENOMIC DNA]</scope>
    <source>
        <strain evidence="11 12">DSM 18438</strain>
    </source>
</reference>
<evidence type="ECO:0000256" key="4">
    <source>
        <dbReference type="ARBA" id="ARBA00022989"/>
    </source>
</evidence>
<dbReference type="InterPro" id="IPR017270">
    <property type="entry name" value="MotA/TolQ/ExbB-rel"/>
</dbReference>
<keyword evidence="5 8" id="KW-0472">Membrane</keyword>
<proteinExistence type="inferred from homology"/>
<feature type="transmembrane region" description="Helical" evidence="8">
    <location>
        <begin position="266"/>
        <end position="291"/>
    </location>
</feature>
<dbReference type="GO" id="GO:0017038">
    <property type="term" value="P:protein import"/>
    <property type="evidence" value="ECO:0007669"/>
    <property type="project" value="TreeGrafter"/>
</dbReference>
<evidence type="ECO:0000256" key="9">
    <source>
        <dbReference type="SAM" id="SignalP"/>
    </source>
</evidence>
<comment type="similarity">
    <text evidence="6">Belongs to the exbB/tolQ family.</text>
</comment>
<dbReference type="AlphaFoldDB" id="A0A1I1IY16"/>
<dbReference type="PIRSF" id="PIRSF037714">
    <property type="entry name" value="TolR"/>
    <property type="match status" value="1"/>
</dbReference>
<evidence type="ECO:0000256" key="1">
    <source>
        <dbReference type="ARBA" id="ARBA00004651"/>
    </source>
</evidence>
<gene>
    <name evidence="11" type="ORF">SAMN05660443_2572</name>
</gene>
<feature type="transmembrane region" description="Helical" evidence="8">
    <location>
        <begin position="396"/>
        <end position="420"/>
    </location>
</feature>
<name>A0A1I1IY16_9GAMM</name>
<evidence type="ECO:0000256" key="3">
    <source>
        <dbReference type="ARBA" id="ARBA00022692"/>
    </source>
</evidence>
<keyword evidence="3 8" id="KW-0812">Transmembrane</keyword>
<organism evidence="11 12">
    <name type="scientific">Marinospirillum celere</name>
    <dbReference type="NCBI Taxonomy" id="1122252"/>
    <lineage>
        <taxon>Bacteria</taxon>
        <taxon>Pseudomonadati</taxon>
        <taxon>Pseudomonadota</taxon>
        <taxon>Gammaproteobacteria</taxon>
        <taxon>Oceanospirillales</taxon>
        <taxon>Oceanospirillaceae</taxon>
        <taxon>Marinospirillum</taxon>
    </lineage>
</organism>
<evidence type="ECO:0000256" key="5">
    <source>
        <dbReference type="ARBA" id="ARBA00023136"/>
    </source>
</evidence>
<keyword evidence="6" id="KW-0653">Protein transport</keyword>
<evidence type="ECO:0000256" key="8">
    <source>
        <dbReference type="SAM" id="Phobius"/>
    </source>
</evidence>
<feature type="chain" id="PRO_5011721492" evidence="9">
    <location>
        <begin position="20"/>
        <end position="452"/>
    </location>
</feature>
<feature type="signal peptide" evidence="9">
    <location>
        <begin position="1"/>
        <end position="19"/>
    </location>
</feature>
<dbReference type="InterPro" id="IPR002898">
    <property type="entry name" value="MotA_ExbB_proton_chnl"/>
</dbReference>
<evidence type="ECO:0000313" key="11">
    <source>
        <dbReference type="EMBL" id="SFC41187.1"/>
    </source>
</evidence>
<keyword evidence="4 8" id="KW-1133">Transmembrane helix</keyword>
<feature type="transmembrane region" description="Helical" evidence="8">
    <location>
        <begin position="357"/>
        <end position="384"/>
    </location>
</feature>
<dbReference type="OrthoDB" id="4045at2"/>
<dbReference type="Pfam" id="PF01618">
    <property type="entry name" value="MotA_ExbB"/>
    <property type="match status" value="1"/>
</dbReference>
<dbReference type="EMBL" id="FOLH01000005">
    <property type="protein sequence ID" value="SFC41187.1"/>
    <property type="molecule type" value="Genomic_DNA"/>
</dbReference>
<dbReference type="PANTHER" id="PTHR30625">
    <property type="entry name" value="PROTEIN TOLQ"/>
    <property type="match status" value="1"/>
</dbReference>
<protein>
    <submittedName>
        <fullName evidence="11">Biopolymer transport protein ExbB</fullName>
    </submittedName>
</protein>
<feature type="domain" description="MotA/TolQ/ExbB proton channel" evidence="10">
    <location>
        <begin position="317"/>
        <end position="432"/>
    </location>
</feature>
<dbReference type="GO" id="GO:0005886">
    <property type="term" value="C:plasma membrane"/>
    <property type="evidence" value="ECO:0007669"/>
    <property type="project" value="UniProtKB-SubCell"/>
</dbReference>
<keyword evidence="12" id="KW-1185">Reference proteome</keyword>